<sequence length="414" mass="44541">MPTSPSSALDDPDPNNHPPPTPLALAIHTPLPPSPGSTIFGSSADLDFRFILPTGFDLTIGAYRWTDMAEIPVQAVWGDTAGRKRGSTKGEWGESTMRRWEEQVMREAEEAGLVGGDDGAVPYENGAVPQDDGAVPHNDTVPPTPCALSSSPRPSSWRWRLALACLFLALRLLFMPPSRLEPSQLYPQSLAVNPATCPHLSRPAPLQPHAFDFSANTGTRNASEAQRARKVHVAIFRLECSLENLSREAGTTVVMPALDVQPSTLTARPLRPCPGPASSRTAAQYVDPSSLTAGDQLSCFLAYDVPVALTALRNELQQSHDVDTGTLWAYVRTAYFRPAARRARWMVDVAAAWRESVAESIGVGFGGGEGGHEGVNVMDSVVDARRARAAMQLLTLAAADLQRATGLRVSPAYM</sequence>
<accession>A0A9W7SSJ8</accession>
<reference evidence="2 3" key="2">
    <citation type="journal article" date="2021" name="Curr. Genet.">
        <title>Genetic response to nitrogen starvation in the aggressive Eucalyptus foliar pathogen Teratosphaeria destructans.</title>
        <authorList>
            <person name="Havenga M."/>
            <person name="Wingfield B.D."/>
            <person name="Wingfield M.J."/>
            <person name="Dreyer L.L."/>
            <person name="Roets F."/>
            <person name="Aylward J."/>
        </authorList>
    </citation>
    <scope>NUCLEOTIDE SEQUENCE [LARGE SCALE GENOMIC DNA]</scope>
    <source>
        <strain evidence="2">CMW44962</strain>
    </source>
</reference>
<name>A0A9W7SSJ8_9PEZI</name>
<keyword evidence="3" id="KW-1185">Reference proteome</keyword>
<feature type="region of interest" description="Disordered" evidence="1">
    <location>
        <begin position="1"/>
        <end position="22"/>
    </location>
</feature>
<evidence type="ECO:0000256" key="1">
    <source>
        <dbReference type="SAM" id="MobiDB-lite"/>
    </source>
</evidence>
<comment type="caution">
    <text evidence="2">The sequence shown here is derived from an EMBL/GenBank/DDBJ whole genome shotgun (WGS) entry which is preliminary data.</text>
</comment>
<gene>
    <name evidence="2" type="ORF">Tdes44962_MAKER09562</name>
</gene>
<dbReference type="Proteomes" id="UP001138500">
    <property type="component" value="Unassembled WGS sequence"/>
</dbReference>
<protein>
    <submittedName>
        <fullName evidence="2">Uncharacterized protein</fullName>
    </submittedName>
</protein>
<dbReference type="EMBL" id="RIBY02001846">
    <property type="protein sequence ID" value="KAH9827885.1"/>
    <property type="molecule type" value="Genomic_DNA"/>
</dbReference>
<evidence type="ECO:0000313" key="2">
    <source>
        <dbReference type="EMBL" id="KAH9827885.1"/>
    </source>
</evidence>
<organism evidence="2 3">
    <name type="scientific">Teratosphaeria destructans</name>
    <dbReference type="NCBI Taxonomy" id="418781"/>
    <lineage>
        <taxon>Eukaryota</taxon>
        <taxon>Fungi</taxon>
        <taxon>Dikarya</taxon>
        <taxon>Ascomycota</taxon>
        <taxon>Pezizomycotina</taxon>
        <taxon>Dothideomycetes</taxon>
        <taxon>Dothideomycetidae</taxon>
        <taxon>Mycosphaerellales</taxon>
        <taxon>Teratosphaeriaceae</taxon>
        <taxon>Teratosphaeria</taxon>
    </lineage>
</organism>
<reference evidence="2 3" key="1">
    <citation type="journal article" date="2018" name="IMA Fungus">
        <title>IMA Genome-F 10: Nine draft genome sequences of Claviceps purpurea s.lat., including C. arundinis, C. humidiphila, and C. cf. spartinae, pseudomolecules for the pitch canker pathogen Fusarium circinatum, draft genome of Davidsoniella eucalypti, Grosmannia galeiformis, Quambalaria eucalypti, and Teratosphaeria destructans.</title>
        <authorList>
            <person name="Wingfield B.D."/>
            <person name="Liu M."/>
            <person name="Nguyen H.D."/>
            <person name="Lane F.A."/>
            <person name="Morgan S.W."/>
            <person name="De Vos L."/>
            <person name="Wilken P.M."/>
            <person name="Duong T.A."/>
            <person name="Aylward J."/>
            <person name="Coetzee M.P."/>
            <person name="Dadej K."/>
            <person name="De Beer Z.W."/>
            <person name="Findlay W."/>
            <person name="Havenga M."/>
            <person name="Kolarik M."/>
            <person name="Menzies J.G."/>
            <person name="Naidoo K."/>
            <person name="Pochopski O."/>
            <person name="Shoukouhi P."/>
            <person name="Santana Q.C."/>
            <person name="Seifert K.A."/>
            <person name="Soal N."/>
            <person name="Steenkamp E.T."/>
            <person name="Tatham C.T."/>
            <person name="van der Nest M.A."/>
            <person name="Wingfield M.J."/>
        </authorList>
    </citation>
    <scope>NUCLEOTIDE SEQUENCE [LARGE SCALE GENOMIC DNA]</scope>
    <source>
        <strain evidence="2">CMW44962</strain>
    </source>
</reference>
<dbReference type="AlphaFoldDB" id="A0A9W7SSJ8"/>
<proteinExistence type="predicted"/>
<evidence type="ECO:0000313" key="3">
    <source>
        <dbReference type="Proteomes" id="UP001138500"/>
    </source>
</evidence>